<dbReference type="Proteomes" id="UP001243420">
    <property type="component" value="Chromosome"/>
</dbReference>
<dbReference type="EMBL" id="CP122537">
    <property type="protein sequence ID" value="WGH79246.1"/>
    <property type="molecule type" value="Genomic_DNA"/>
</dbReference>
<feature type="transmembrane region" description="Helical" evidence="1">
    <location>
        <begin position="58"/>
        <end position="79"/>
    </location>
</feature>
<dbReference type="RefSeq" id="WP_279966042.1">
    <property type="nucleotide sequence ID" value="NZ_CP122537.1"/>
</dbReference>
<keyword evidence="1" id="KW-0812">Transmembrane</keyword>
<keyword evidence="1" id="KW-0472">Membrane</keyword>
<protein>
    <submittedName>
        <fullName evidence="2">Uncharacterized protein</fullName>
    </submittedName>
</protein>
<organism evidence="2 3">
    <name type="scientific">Jannaschia ovalis</name>
    <dbReference type="NCBI Taxonomy" id="3038773"/>
    <lineage>
        <taxon>Bacteria</taxon>
        <taxon>Pseudomonadati</taxon>
        <taxon>Pseudomonadota</taxon>
        <taxon>Alphaproteobacteria</taxon>
        <taxon>Rhodobacterales</taxon>
        <taxon>Roseobacteraceae</taxon>
        <taxon>Jannaschia</taxon>
    </lineage>
</organism>
<reference evidence="2 3" key="1">
    <citation type="submission" date="2023-04" db="EMBL/GenBank/DDBJ databases">
        <title>Jannaschia ovalis sp. nov., a marine bacterium isolated from sea tidal flat.</title>
        <authorList>
            <person name="Kwon D.Y."/>
            <person name="Kim J.-J."/>
        </authorList>
    </citation>
    <scope>NUCLEOTIDE SEQUENCE [LARGE SCALE GENOMIC DNA]</scope>
    <source>
        <strain evidence="2 3">GRR-S6-38</strain>
    </source>
</reference>
<keyword evidence="1" id="KW-1133">Transmembrane helix</keyword>
<evidence type="ECO:0000313" key="2">
    <source>
        <dbReference type="EMBL" id="WGH79246.1"/>
    </source>
</evidence>
<gene>
    <name evidence="2" type="ORF">P8627_02990</name>
</gene>
<accession>A0ABY8LDL7</accession>
<keyword evidence="3" id="KW-1185">Reference proteome</keyword>
<proteinExistence type="predicted"/>
<sequence length="80" mass="9509">MRAHDMTEFHRRDLHERNREARAELEARTAEARAFGEQAPQGYDEKSGLKLYHFGGHWAMLFSLWFAFVTPIVLILIYWD</sequence>
<evidence type="ECO:0000256" key="1">
    <source>
        <dbReference type="SAM" id="Phobius"/>
    </source>
</evidence>
<name>A0ABY8LDL7_9RHOB</name>
<evidence type="ECO:0000313" key="3">
    <source>
        <dbReference type="Proteomes" id="UP001243420"/>
    </source>
</evidence>